<organism evidence="1 2">
    <name type="scientific">Solanum tuberosum</name>
    <name type="common">Potato</name>
    <dbReference type="NCBI Taxonomy" id="4113"/>
    <lineage>
        <taxon>Eukaryota</taxon>
        <taxon>Viridiplantae</taxon>
        <taxon>Streptophyta</taxon>
        <taxon>Embryophyta</taxon>
        <taxon>Tracheophyta</taxon>
        <taxon>Spermatophyta</taxon>
        <taxon>Magnoliopsida</taxon>
        <taxon>eudicotyledons</taxon>
        <taxon>Gunneridae</taxon>
        <taxon>Pentapetalae</taxon>
        <taxon>asterids</taxon>
        <taxon>lamiids</taxon>
        <taxon>Solanales</taxon>
        <taxon>Solanaceae</taxon>
        <taxon>Solanoideae</taxon>
        <taxon>Solaneae</taxon>
        <taxon>Solanum</taxon>
    </lineage>
</organism>
<dbReference type="Proteomes" id="UP000826656">
    <property type="component" value="Unassembled WGS sequence"/>
</dbReference>
<gene>
    <name evidence="1" type="ORF">KY290_005527</name>
</gene>
<proteinExistence type="predicted"/>
<sequence length="69" mass="7831">MSSLRNSIPYLPYVNHVSVLAGEVDCLVGKLLESNGTWMGDVELRRRVTQKNECHQKVVGIPRMRRHVG</sequence>
<reference evidence="1 2" key="1">
    <citation type="journal article" date="2021" name="bioRxiv">
        <title>Chromosome-scale and haplotype-resolved genome assembly of a tetraploid potato cultivar.</title>
        <authorList>
            <person name="Sun H."/>
            <person name="Jiao W.-B."/>
            <person name="Krause K."/>
            <person name="Campoy J.A."/>
            <person name="Goel M."/>
            <person name="Folz-Donahue K."/>
            <person name="Kukat C."/>
            <person name="Huettel B."/>
            <person name="Schneeberger K."/>
        </authorList>
    </citation>
    <scope>NUCLEOTIDE SEQUENCE [LARGE SCALE GENOMIC DNA]</scope>
    <source>
        <strain evidence="1">SolTubOtavaFocal</strain>
        <tissue evidence="1">Leaves</tissue>
    </source>
</reference>
<name>A0ABQ7WGI3_SOLTU</name>
<accession>A0ABQ7WGI3</accession>
<protein>
    <submittedName>
        <fullName evidence="1">Uncharacterized protein</fullName>
    </submittedName>
</protein>
<evidence type="ECO:0000313" key="1">
    <source>
        <dbReference type="EMBL" id="KAH0779100.1"/>
    </source>
</evidence>
<keyword evidence="2" id="KW-1185">Reference proteome</keyword>
<evidence type="ECO:0000313" key="2">
    <source>
        <dbReference type="Proteomes" id="UP000826656"/>
    </source>
</evidence>
<dbReference type="EMBL" id="JAIVGD010000002">
    <property type="protein sequence ID" value="KAH0779100.1"/>
    <property type="molecule type" value="Genomic_DNA"/>
</dbReference>
<comment type="caution">
    <text evidence="1">The sequence shown here is derived from an EMBL/GenBank/DDBJ whole genome shotgun (WGS) entry which is preliminary data.</text>
</comment>